<feature type="compositionally biased region" description="Acidic residues" evidence="1">
    <location>
        <begin position="364"/>
        <end position="377"/>
    </location>
</feature>
<name>A0ABD2GJQ5_PAGBO</name>
<feature type="compositionally biased region" description="Basic and acidic residues" evidence="1">
    <location>
        <begin position="353"/>
        <end position="363"/>
    </location>
</feature>
<feature type="region of interest" description="Disordered" evidence="1">
    <location>
        <begin position="299"/>
        <end position="320"/>
    </location>
</feature>
<evidence type="ECO:0000259" key="2">
    <source>
        <dbReference type="Pfam" id="PF01342"/>
    </source>
</evidence>
<dbReference type="Pfam" id="PF01342">
    <property type="entry name" value="SAND"/>
    <property type="match status" value="1"/>
</dbReference>
<comment type="caution">
    <text evidence="3">The sequence shown here is derived from an EMBL/GenBank/DDBJ whole genome shotgun (WGS) entry which is preliminary data.</text>
</comment>
<evidence type="ECO:0000313" key="4">
    <source>
        <dbReference type="Proteomes" id="UP001619887"/>
    </source>
</evidence>
<dbReference type="InterPro" id="IPR010919">
    <property type="entry name" value="SAND-like_dom_sf"/>
</dbReference>
<reference evidence="3 4" key="1">
    <citation type="journal article" date="2022" name="G3 (Bethesda)">
        <title>Evaluating Illumina-, Nanopore-, and PacBio-based genome assembly strategies with the bald notothen, Trematomus borchgrevinki.</title>
        <authorList>
            <person name="Rayamajhi N."/>
            <person name="Cheng C.C."/>
            <person name="Catchen J.M."/>
        </authorList>
    </citation>
    <scope>NUCLEOTIDE SEQUENCE [LARGE SCALE GENOMIC DNA]</scope>
    <source>
        <strain evidence="3">AGRC-2024</strain>
    </source>
</reference>
<keyword evidence="4" id="KW-1185">Reference proteome</keyword>
<dbReference type="InterPro" id="IPR000770">
    <property type="entry name" value="SAND_dom"/>
</dbReference>
<feature type="region of interest" description="Disordered" evidence="1">
    <location>
        <begin position="123"/>
        <end position="216"/>
    </location>
</feature>
<dbReference type="AlphaFoldDB" id="A0ABD2GJQ5"/>
<evidence type="ECO:0000313" key="3">
    <source>
        <dbReference type="EMBL" id="KAL3054122.1"/>
    </source>
</evidence>
<feature type="domain" description="SAND" evidence="2">
    <location>
        <begin position="388"/>
        <end position="433"/>
    </location>
</feature>
<organism evidence="3 4">
    <name type="scientific">Pagothenia borchgrevinki</name>
    <name type="common">Bald rockcod</name>
    <name type="synonym">Trematomus borchgrevinki</name>
    <dbReference type="NCBI Taxonomy" id="8213"/>
    <lineage>
        <taxon>Eukaryota</taxon>
        <taxon>Metazoa</taxon>
        <taxon>Chordata</taxon>
        <taxon>Craniata</taxon>
        <taxon>Vertebrata</taxon>
        <taxon>Euteleostomi</taxon>
        <taxon>Actinopterygii</taxon>
        <taxon>Neopterygii</taxon>
        <taxon>Teleostei</taxon>
        <taxon>Neoteleostei</taxon>
        <taxon>Acanthomorphata</taxon>
        <taxon>Eupercaria</taxon>
        <taxon>Perciformes</taxon>
        <taxon>Notothenioidei</taxon>
        <taxon>Nototheniidae</taxon>
        <taxon>Pagothenia</taxon>
    </lineage>
</organism>
<feature type="compositionally biased region" description="Polar residues" evidence="1">
    <location>
        <begin position="140"/>
        <end position="179"/>
    </location>
</feature>
<feature type="region of interest" description="Disordered" evidence="1">
    <location>
        <begin position="488"/>
        <end position="543"/>
    </location>
</feature>
<reference evidence="3 4" key="2">
    <citation type="journal article" date="2024" name="G3 (Bethesda)">
        <title>The genome of the cryopelagic Antarctic bald notothen, Trematomus borchgrevinki.</title>
        <authorList>
            <person name="Rayamajhi N."/>
            <person name="Rivera-Colon A.G."/>
            <person name="Minhas B.F."/>
            <person name="Cheng C.C."/>
            <person name="Catchen J.M."/>
        </authorList>
    </citation>
    <scope>NUCLEOTIDE SEQUENCE [LARGE SCALE GENOMIC DNA]</scope>
    <source>
        <strain evidence="3">AGRC-2024</strain>
    </source>
</reference>
<accession>A0ABD2GJQ5</accession>
<feature type="compositionally biased region" description="Low complexity" evidence="1">
    <location>
        <begin position="123"/>
        <end position="139"/>
    </location>
</feature>
<dbReference type="EMBL" id="JBIYXZ010002078">
    <property type="protein sequence ID" value="KAL3054122.1"/>
    <property type="molecule type" value="Genomic_DNA"/>
</dbReference>
<dbReference type="Proteomes" id="UP001619887">
    <property type="component" value="Unassembled WGS sequence"/>
</dbReference>
<feature type="region of interest" description="Disordered" evidence="1">
    <location>
        <begin position="335"/>
        <end position="390"/>
    </location>
</feature>
<gene>
    <name evidence="3" type="ORF">OYC64_006453</name>
</gene>
<proteinExistence type="predicted"/>
<dbReference type="Gene3D" id="3.10.390.10">
    <property type="entry name" value="SAND domain-like"/>
    <property type="match status" value="1"/>
</dbReference>
<sequence>MADIRAIRGAFLWTDDEVELLLRVTLEYKTTKVQENVDWESCKCKYSDISRAFHTQYPRTLADKDFPHDANAITKVQLTAKLKQIRNKYRQLVNTGSRSHQGRVMLLFFELCEEVWGGSPFNRTISSPATRTSSPATRPISSPATCTISSPATRTISSPATRTISSPATRTIGSLSSGIETGDLEESSSVQRASPSLERSKVLPQPQLSQSSEGLPAAVVKQRRDLLQPKLNSHRIDRLKRTLPADNAVQEDIQIKRRMLGTMEQTSSRNANNMLQINANFASITSTIQESFSLMRNLMRAPPHSSGGGYGQSQEHSPPVMQSLLNDKTKMVPQEVEHVNRSSSRIRNQKRLKCIDDGDKNTNEEEEEEEDQEDDEQPNTSEHTKRTQPRLVTVTCGNKTGILFVEKLERGEECIKSEGRWFDPAGYEIFGGKPLQFWIDKCKIPPLDLTSESMSNVLAMKTEEEERAVPDVADNNSKDGWCTPLQEDAHNEENGAHRVSPIDDPIDISTTVQPSEEQLRERFTQSNEIKEGGQRELQTETSLLAPATSTPTIKPELLEKTEDTETASVQTAIFSGSPPLLVTRITGNTRDAASNTAYIHEGPQRKLDDGCHDETEVTTSGHDAAQLQVMETETRVPQASKSTPVSTSCNLDTMDLEQLKREKIKMKLKIMKLQEEYYTLKIREIKK</sequence>
<dbReference type="SUPFAM" id="SSF63763">
    <property type="entry name" value="SAND domain-like"/>
    <property type="match status" value="1"/>
</dbReference>
<feature type="compositionally biased region" description="Basic and acidic residues" evidence="1">
    <location>
        <begin position="517"/>
        <end position="538"/>
    </location>
</feature>
<evidence type="ECO:0000256" key="1">
    <source>
        <dbReference type="SAM" id="MobiDB-lite"/>
    </source>
</evidence>
<protein>
    <recommendedName>
        <fullName evidence="2">SAND domain-containing protein</fullName>
    </recommendedName>
</protein>